<evidence type="ECO:0000256" key="1">
    <source>
        <dbReference type="SAM" id="Phobius"/>
    </source>
</evidence>
<sequence>MFNDFMNREYLKAYYNSKKKWLRQPTVIAVFLILLFPLGVYLMWKHKLWSKETRLVVSVLIVYIITKILITMIF</sequence>
<evidence type="ECO:0000313" key="2">
    <source>
        <dbReference type="EMBL" id="SHE96759.1"/>
    </source>
</evidence>
<organism evidence="2 3">
    <name type="scientific">Psychroflexus salarius</name>
    <dbReference type="NCBI Taxonomy" id="1155689"/>
    <lineage>
        <taxon>Bacteria</taxon>
        <taxon>Pseudomonadati</taxon>
        <taxon>Bacteroidota</taxon>
        <taxon>Flavobacteriia</taxon>
        <taxon>Flavobacteriales</taxon>
        <taxon>Flavobacteriaceae</taxon>
        <taxon>Psychroflexus</taxon>
    </lineage>
</organism>
<gene>
    <name evidence="2" type="ORF">SAMN05444278_11055</name>
</gene>
<protein>
    <submittedName>
        <fullName evidence="2">Uncharacterized protein</fullName>
    </submittedName>
</protein>
<keyword evidence="1" id="KW-1133">Transmembrane helix</keyword>
<keyword evidence="1" id="KW-0812">Transmembrane</keyword>
<proteinExistence type="predicted"/>
<dbReference type="EMBL" id="FQTW01000010">
    <property type="protein sequence ID" value="SHE96759.1"/>
    <property type="molecule type" value="Genomic_DNA"/>
</dbReference>
<name>A0A1M4XTD3_9FLAO</name>
<accession>A0A1M4XTD3</accession>
<dbReference type="Proteomes" id="UP000184462">
    <property type="component" value="Unassembled WGS sequence"/>
</dbReference>
<dbReference type="AlphaFoldDB" id="A0A1M4XTD3"/>
<keyword evidence="1" id="KW-0472">Membrane</keyword>
<feature type="transmembrane region" description="Helical" evidence="1">
    <location>
        <begin position="55"/>
        <end position="73"/>
    </location>
</feature>
<feature type="transmembrane region" description="Helical" evidence="1">
    <location>
        <begin position="21"/>
        <end position="43"/>
    </location>
</feature>
<evidence type="ECO:0000313" key="3">
    <source>
        <dbReference type="Proteomes" id="UP000184462"/>
    </source>
</evidence>
<reference evidence="2 3" key="1">
    <citation type="submission" date="2016-11" db="EMBL/GenBank/DDBJ databases">
        <authorList>
            <person name="Jaros S."/>
            <person name="Januszkiewicz K."/>
            <person name="Wedrychowicz H."/>
        </authorList>
    </citation>
    <scope>NUCLEOTIDE SEQUENCE [LARGE SCALE GENOMIC DNA]</scope>
    <source>
        <strain evidence="2 3">DSM 25661</strain>
    </source>
</reference>
<keyword evidence="3" id="KW-1185">Reference proteome</keyword>